<accession>A0A6P2CWH7</accession>
<feature type="transmembrane region" description="Helical" evidence="1">
    <location>
        <begin position="38"/>
        <end position="59"/>
    </location>
</feature>
<dbReference type="Proteomes" id="UP000464178">
    <property type="component" value="Chromosome"/>
</dbReference>
<keyword evidence="1" id="KW-0472">Membrane</keyword>
<evidence type="ECO:0000313" key="3">
    <source>
        <dbReference type="Proteomes" id="UP000464178"/>
    </source>
</evidence>
<proteinExistence type="predicted"/>
<feature type="transmembrane region" description="Helical" evidence="1">
    <location>
        <begin position="121"/>
        <end position="148"/>
    </location>
</feature>
<evidence type="ECO:0000256" key="1">
    <source>
        <dbReference type="SAM" id="Phobius"/>
    </source>
</evidence>
<dbReference type="EMBL" id="LR593886">
    <property type="protein sequence ID" value="VTR93253.1"/>
    <property type="molecule type" value="Genomic_DNA"/>
</dbReference>
<evidence type="ECO:0000313" key="2">
    <source>
        <dbReference type="EMBL" id="VTR93253.1"/>
    </source>
</evidence>
<feature type="transmembrane region" description="Helical" evidence="1">
    <location>
        <begin position="7"/>
        <end position="26"/>
    </location>
</feature>
<sequence>MNTVLHRVLAVLEILGGTLGIALFVVQFSRNPLTAGNLLVGALLCVLSLNALLAGALLWRGNRVGWVLSILTQVAQLPKVLSPYFVFGVSFGLDFAAIAVLRPEPARFGFDTRFGAHSQFFVNPGAVPTAFGLSVVSCFWLIFLLGFYRAPIKERPAELPDNDVTADDTPVDAFLKSRKAIQRAKEQI</sequence>
<keyword evidence="1" id="KW-0812">Transmembrane</keyword>
<organism evidence="2 3">
    <name type="scientific">Gemmata massiliana</name>
    <dbReference type="NCBI Taxonomy" id="1210884"/>
    <lineage>
        <taxon>Bacteria</taxon>
        <taxon>Pseudomonadati</taxon>
        <taxon>Planctomycetota</taxon>
        <taxon>Planctomycetia</taxon>
        <taxon>Gemmatales</taxon>
        <taxon>Gemmataceae</taxon>
        <taxon>Gemmata</taxon>
    </lineage>
</organism>
<dbReference type="RefSeq" id="WP_162668014.1">
    <property type="nucleotide sequence ID" value="NZ_LR593886.1"/>
</dbReference>
<protein>
    <submittedName>
        <fullName evidence="2">Uncharacterized protein</fullName>
    </submittedName>
</protein>
<name>A0A6P2CWH7_9BACT</name>
<feature type="transmembrane region" description="Helical" evidence="1">
    <location>
        <begin position="80"/>
        <end position="101"/>
    </location>
</feature>
<reference evidence="2 3" key="1">
    <citation type="submission" date="2019-05" db="EMBL/GenBank/DDBJ databases">
        <authorList>
            <consortium name="Science for Life Laboratories"/>
        </authorList>
    </citation>
    <scope>NUCLEOTIDE SEQUENCE [LARGE SCALE GENOMIC DNA]</scope>
    <source>
        <strain evidence="2">Soil9</strain>
    </source>
</reference>
<gene>
    <name evidence="2" type="ORF">SOIL9_44610</name>
</gene>
<keyword evidence="1" id="KW-1133">Transmembrane helix</keyword>
<keyword evidence="3" id="KW-1185">Reference proteome</keyword>
<dbReference type="AlphaFoldDB" id="A0A6P2CWH7"/>
<dbReference type="KEGG" id="gms:SOIL9_44610"/>